<dbReference type="EMBL" id="RAQK01000002">
    <property type="protein sequence ID" value="RKE93755.1"/>
    <property type="molecule type" value="Genomic_DNA"/>
</dbReference>
<comment type="caution">
    <text evidence="2">The sequence shown here is derived from an EMBL/GenBank/DDBJ whole genome shotgun (WGS) entry which is preliminary data.</text>
</comment>
<dbReference type="Pfam" id="PF13454">
    <property type="entry name" value="NAD_binding_9"/>
    <property type="match status" value="1"/>
</dbReference>
<dbReference type="Proteomes" id="UP000284407">
    <property type="component" value="Unassembled WGS sequence"/>
</dbReference>
<evidence type="ECO:0000313" key="2">
    <source>
        <dbReference type="EMBL" id="RKE93755.1"/>
    </source>
</evidence>
<dbReference type="InterPro" id="IPR036188">
    <property type="entry name" value="FAD/NAD-bd_sf"/>
</dbReference>
<keyword evidence="3" id="KW-1185">Reference proteome</keyword>
<dbReference type="PANTHER" id="PTHR40254">
    <property type="entry name" value="BLR0577 PROTEIN"/>
    <property type="match status" value="1"/>
</dbReference>
<dbReference type="STRING" id="1443111.Z949_1670"/>
<gene>
    <name evidence="2" type="ORF">C8N30_2850</name>
</gene>
<evidence type="ECO:0000313" key="3">
    <source>
        <dbReference type="Proteomes" id="UP000284407"/>
    </source>
</evidence>
<dbReference type="OrthoDB" id="6309046at2"/>
<dbReference type="AlphaFoldDB" id="A0A420DHS7"/>
<organism evidence="2 3">
    <name type="scientific">Sulfitobacter guttiformis</name>
    <dbReference type="NCBI Taxonomy" id="74349"/>
    <lineage>
        <taxon>Bacteria</taxon>
        <taxon>Pseudomonadati</taxon>
        <taxon>Pseudomonadota</taxon>
        <taxon>Alphaproteobacteria</taxon>
        <taxon>Rhodobacterales</taxon>
        <taxon>Roseobacteraceae</taxon>
        <taxon>Sulfitobacter</taxon>
    </lineage>
</organism>
<dbReference type="PANTHER" id="PTHR40254:SF1">
    <property type="entry name" value="BLR0577 PROTEIN"/>
    <property type="match status" value="1"/>
</dbReference>
<sequence>MRRIGIIGSGPMAGYSLRQLITSQTPLSITIFEADAVAGCGMPYRAGINADEMYCNAFSKEIPIYTQRLAFWLKDQPDSFLHRWGLAQEDINSRSFYPRVLLGEYLQAEFYALCAKGRDGAHSITVLTGHRVNDIEPNDTAVHCIGANNDGHFKLAFDDIIIATGHDWPSVPKIDGVELVSPWPYSNVTQLSPKRIGILGSSLSAIDVLVALGLAHGEFHESNGRTSWFVADGAEDLKITMISRNEIMPEPDFFYPYPFEPLTHITPEAVRLEIEKGSDDLLARVFALLVKELRATDPAYFSALGSQADSIEGFCAAYVKQRKELGGLRALRESLKVAVQTFDDRTTQGYRCTLLHGHENFEPLLDHLNEEDMKTFHDHLAPVFGDCYAAIPHISVERVLALYDAGVLDLVATQEGGKFSREKDAVAVDTVDGIQCFDVIVDARGQPSASLKDLKFATLSAQLPKNMIGISAPYRLPLATASTSRVYCLAMPQILSVNPFAQGLANCAALSKVAVDDILLHLEVSAAIPRVA</sequence>
<dbReference type="RefSeq" id="WP_025062203.1">
    <property type="nucleotide sequence ID" value="NZ_RAQK01000002.1"/>
</dbReference>
<dbReference type="InterPro" id="IPR038732">
    <property type="entry name" value="HpyO/CreE_NAD-binding"/>
</dbReference>
<protein>
    <submittedName>
        <fullName evidence="2">Putative NAD(P)/FAD-binding protein YdhS</fullName>
    </submittedName>
</protein>
<evidence type="ECO:0000259" key="1">
    <source>
        <dbReference type="Pfam" id="PF13454"/>
    </source>
</evidence>
<accession>A0A420DHS7</accession>
<proteinExistence type="predicted"/>
<dbReference type="SUPFAM" id="SSF51905">
    <property type="entry name" value="FAD/NAD(P)-binding domain"/>
    <property type="match status" value="1"/>
</dbReference>
<name>A0A420DHS7_9RHOB</name>
<feature type="domain" description="FAD-dependent urate hydroxylase HpyO/Asp monooxygenase CreE-like FAD/NAD(P)-binding" evidence="1">
    <location>
        <begin position="6"/>
        <end position="166"/>
    </location>
</feature>
<dbReference type="InterPro" id="IPR052189">
    <property type="entry name" value="L-asp_N-monooxygenase_NS-form"/>
</dbReference>
<reference evidence="2 3" key="1">
    <citation type="submission" date="2018-09" db="EMBL/GenBank/DDBJ databases">
        <title>Genomic Encyclopedia of Archaeal and Bacterial Type Strains, Phase II (KMG-II): from individual species to whole genera.</title>
        <authorList>
            <person name="Goeker M."/>
        </authorList>
    </citation>
    <scope>NUCLEOTIDE SEQUENCE [LARGE SCALE GENOMIC DNA]</scope>
    <source>
        <strain evidence="2 3">DSM 11458</strain>
    </source>
</reference>
<dbReference type="Gene3D" id="3.50.50.60">
    <property type="entry name" value="FAD/NAD(P)-binding domain"/>
    <property type="match status" value="1"/>
</dbReference>